<dbReference type="Proteomes" id="UP000061839">
    <property type="component" value="Chromosome"/>
</dbReference>
<organism evidence="1 2">
    <name type="scientific">Psychromicrobium lacuslunae</name>
    <dbReference type="NCBI Taxonomy" id="1618207"/>
    <lineage>
        <taxon>Bacteria</taxon>
        <taxon>Bacillati</taxon>
        <taxon>Actinomycetota</taxon>
        <taxon>Actinomycetes</taxon>
        <taxon>Micrococcales</taxon>
        <taxon>Micrococcaceae</taxon>
        <taxon>Psychromicrobium</taxon>
    </lineage>
</organism>
<gene>
    <name evidence="1" type="ORF">UM93_13135</name>
</gene>
<dbReference type="RefSeq" id="WP_045076002.1">
    <property type="nucleotide sequence ID" value="NZ_CP011005.1"/>
</dbReference>
<dbReference type="STRING" id="1618207.UM93_13135"/>
<dbReference type="EMBL" id="CP011005">
    <property type="protein sequence ID" value="AJT42211.1"/>
    <property type="molecule type" value="Genomic_DNA"/>
</dbReference>
<evidence type="ECO:0008006" key="3">
    <source>
        <dbReference type="Google" id="ProtNLM"/>
    </source>
</evidence>
<dbReference type="Pfam" id="PF07931">
    <property type="entry name" value="CPT"/>
    <property type="match status" value="1"/>
</dbReference>
<dbReference type="KEGG" id="ari:UM93_13135"/>
<evidence type="ECO:0000313" key="2">
    <source>
        <dbReference type="Proteomes" id="UP000061839"/>
    </source>
</evidence>
<dbReference type="OrthoDB" id="1649389at2"/>
<keyword evidence="2" id="KW-1185">Reference proteome</keyword>
<dbReference type="InterPro" id="IPR027417">
    <property type="entry name" value="P-loop_NTPase"/>
</dbReference>
<dbReference type="PATRIC" id="fig|1618207.4.peg.2662"/>
<name>A0A0D4C1I2_9MICC</name>
<dbReference type="Gene3D" id="3.40.50.300">
    <property type="entry name" value="P-loop containing nucleotide triphosphate hydrolases"/>
    <property type="match status" value="1"/>
</dbReference>
<dbReference type="HOGENOM" id="CLU_108932_1_0_11"/>
<reference evidence="1 2" key="1">
    <citation type="journal article" date="2015" name="Genome Announc.">
        <title>Complete Genome Sequencing of Protease-Producing Novel Arthrobacter sp. Strain IHBB 11108 Using PacBio Single-Molecule Real-Time Sequencing Technology.</title>
        <authorList>
            <person name="Kiran S."/>
            <person name="Swarnkar M.K."/>
            <person name="Pal M."/>
            <person name="Thakur R."/>
            <person name="Tewari R."/>
            <person name="Singh A.K."/>
            <person name="Gulati A."/>
        </authorList>
    </citation>
    <scope>NUCLEOTIDE SEQUENCE [LARGE SCALE GENOMIC DNA]</scope>
    <source>
        <strain evidence="1 2">IHBB 11108</strain>
    </source>
</reference>
<evidence type="ECO:0000313" key="1">
    <source>
        <dbReference type="EMBL" id="AJT42211.1"/>
    </source>
</evidence>
<protein>
    <recommendedName>
        <fullName evidence="3">Phosphotransferase</fullName>
    </recommendedName>
</protein>
<proteinExistence type="predicted"/>
<dbReference type="AlphaFoldDB" id="A0A0D4C1I2"/>
<dbReference type="SUPFAM" id="SSF52540">
    <property type="entry name" value="P-loop containing nucleoside triphosphate hydrolases"/>
    <property type="match status" value="1"/>
</dbReference>
<accession>A0A0D4C1I2</accession>
<sequence>MFSHFDNAGCLILSGTPAAGKSTVARLLCERMTRSAHVKGDDVSPMIVSGGVAVNAEPRAEAERQLLLRAHNICALANNFSEFGFYPVLDHVLPNRGVLNLMLSLLRPRPVLLVTLAPSIEVATQRNADRQAQERVHYGFAELRAEMKAEFADCGWYFDTSELSAEETADAIQREASTRALVAPRVSRYGA</sequence>